<dbReference type="PANTHER" id="PTHR30024:SF47">
    <property type="entry name" value="TAURINE-BINDING PERIPLASMIC PROTEIN"/>
    <property type="match status" value="1"/>
</dbReference>
<evidence type="ECO:0000256" key="7">
    <source>
        <dbReference type="ARBA" id="ARBA00022729"/>
    </source>
</evidence>
<dbReference type="GO" id="GO:0042597">
    <property type="term" value="C:periplasmic space"/>
    <property type="evidence" value="ECO:0007669"/>
    <property type="project" value="UniProtKB-SubCell"/>
</dbReference>
<accession>A4VKJ6</accession>
<keyword evidence="4" id="KW-0813">Transport</keyword>
<evidence type="ECO:0000256" key="4">
    <source>
        <dbReference type="ARBA" id="ARBA00022448"/>
    </source>
</evidence>
<dbReference type="SUPFAM" id="SSF53850">
    <property type="entry name" value="Periplasmic binding protein-like II"/>
    <property type="match status" value="1"/>
</dbReference>
<dbReference type="Proteomes" id="UP000000233">
    <property type="component" value="Chromosome"/>
</dbReference>
<gene>
    <name evidence="10" type="ordered locus">PST_1823</name>
</gene>
<dbReference type="eggNOG" id="COG0715">
    <property type="taxonomic scope" value="Bacteria"/>
</dbReference>
<keyword evidence="6" id="KW-0997">Cell inner membrane</keyword>
<sequence>MFWLYALAIRIEVEMKAKLWLVPALVLLSAFAQAQEKFKVGYIRVMDDAQAMVAHEAGLYKKHGLDVELIEFSSGTDLIKAIVGGQLDTGVLGFTNAVAWASKGADLKVVGGAQQGYHSILVREDTDIQDVAGLKDRTLASQREGSTADAVLRGVTLKNAGLKPSDVNIMGVSPAVAVQSLVSGRVDAAFLFEPYDRIAQLVAPVRQVYEIGEVWPFPCMVVITSGDTLAKRKDAVWKSLDAQRDAIELLDKQPAEAAKLIAGYFIAEPTLKTLKRGELAREVVIEEAIGTQTFSAKLGDDDLARIQELADILQEQGSLKTRDGEPFDTRAILDLSWQEAREL</sequence>
<evidence type="ECO:0000256" key="1">
    <source>
        <dbReference type="ARBA" id="ARBA00004308"/>
    </source>
</evidence>
<dbReference type="Pfam" id="PF13379">
    <property type="entry name" value="NMT1_2"/>
    <property type="match status" value="1"/>
</dbReference>
<dbReference type="InterPro" id="IPR044527">
    <property type="entry name" value="NrtA/CpmA_ABC-bd_dom"/>
</dbReference>
<feature type="domain" description="Solute-binding protein family 3/N-terminal" evidence="9">
    <location>
        <begin position="37"/>
        <end position="257"/>
    </location>
</feature>
<keyword evidence="7" id="KW-0732">Signal</keyword>
<protein>
    <recommendedName>
        <fullName evidence="9">Solute-binding protein family 3/N-terminal domain-containing protein</fullName>
    </recommendedName>
</protein>
<keyword evidence="8" id="KW-0472">Membrane</keyword>
<comment type="similarity">
    <text evidence="3">Belongs to the bacterial solute-binding protein SsuA/TauA family.</text>
</comment>
<dbReference type="HOGENOM" id="CLU_028871_10_4_6"/>
<evidence type="ECO:0000256" key="5">
    <source>
        <dbReference type="ARBA" id="ARBA00022475"/>
    </source>
</evidence>
<keyword evidence="5" id="KW-1003">Cell membrane</keyword>
<keyword evidence="11" id="KW-1185">Reference proteome</keyword>
<dbReference type="Gene3D" id="3.40.190.10">
    <property type="entry name" value="Periplasmic binding protein-like II"/>
    <property type="match status" value="2"/>
</dbReference>
<name>A4VKJ6_STUS1</name>
<dbReference type="InterPro" id="IPR001638">
    <property type="entry name" value="Solute-binding_3/MltF_N"/>
</dbReference>
<evidence type="ECO:0000256" key="6">
    <source>
        <dbReference type="ARBA" id="ARBA00022519"/>
    </source>
</evidence>
<evidence type="ECO:0000313" key="10">
    <source>
        <dbReference type="EMBL" id="ABP79497.1"/>
    </source>
</evidence>
<dbReference type="PANTHER" id="PTHR30024">
    <property type="entry name" value="ALIPHATIC SULFONATES-BINDING PROTEIN-RELATED"/>
    <property type="match status" value="1"/>
</dbReference>
<dbReference type="CDD" id="cd13553">
    <property type="entry name" value="PBP2_NrtA_CpmA_like"/>
    <property type="match status" value="1"/>
</dbReference>
<dbReference type="EMBL" id="CP000304">
    <property type="protein sequence ID" value="ABP79497.1"/>
    <property type="molecule type" value="Genomic_DNA"/>
</dbReference>
<dbReference type="GO" id="GO:0012505">
    <property type="term" value="C:endomembrane system"/>
    <property type="evidence" value="ECO:0007669"/>
    <property type="project" value="UniProtKB-SubCell"/>
</dbReference>
<evidence type="ECO:0000313" key="11">
    <source>
        <dbReference type="Proteomes" id="UP000000233"/>
    </source>
</evidence>
<dbReference type="KEGG" id="psa:PST_1823"/>
<dbReference type="SMART" id="SM00062">
    <property type="entry name" value="PBPb"/>
    <property type="match status" value="1"/>
</dbReference>
<organism evidence="10 11">
    <name type="scientific">Stutzerimonas stutzeri (strain A1501)</name>
    <name type="common">Pseudomonas stutzeri</name>
    <dbReference type="NCBI Taxonomy" id="379731"/>
    <lineage>
        <taxon>Bacteria</taxon>
        <taxon>Pseudomonadati</taxon>
        <taxon>Pseudomonadota</taxon>
        <taxon>Gammaproteobacteria</taxon>
        <taxon>Pseudomonadales</taxon>
        <taxon>Pseudomonadaceae</taxon>
        <taxon>Stutzerimonas</taxon>
    </lineage>
</organism>
<evidence type="ECO:0000256" key="2">
    <source>
        <dbReference type="ARBA" id="ARBA00004418"/>
    </source>
</evidence>
<dbReference type="AlphaFoldDB" id="A4VKJ6"/>
<evidence type="ECO:0000256" key="3">
    <source>
        <dbReference type="ARBA" id="ARBA00010742"/>
    </source>
</evidence>
<comment type="subcellular location">
    <subcellularLocation>
        <location evidence="1">Endomembrane system</location>
    </subcellularLocation>
    <subcellularLocation>
        <location evidence="2">Periplasm</location>
    </subcellularLocation>
</comment>
<proteinExistence type="inferred from homology"/>
<evidence type="ECO:0000256" key="8">
    <source>
        <dbReference type="ARBA" id="ARBA00023136"/>
    </source>
</evidence>
<evidence type="ECO:0000259" key="9">
    <source>
        <dbReference type="SMART" id="SM00062"/>
    </source>
</evidence>
<reference evidence="10 11" key="1">
    <citation type="journal article" date="2008" name="Proc. Natl. Acad. Sci. U.S.A.">
        <title>Nitrogen fixation island and rhizosphere competence traits in the genome of root-associated Pseudomonas stutzeri A1501.</title>
        <authorList>
            <person name="Yan Y."/>
            <person name="Yang J."/>
            <person name="Dou Y."/>
            <person name="Chen M."/>
            <person name="Ping S."/>
            <person name="Peng J."/>
            <person name="Lu W."/>
            <person name="Zhang W."/>
            <person name="Yao Z."/>
            <person name="Li H."/>
            <person name="Liu W."/>
            <person name="He S."/>
            <person name="Geng L."/>
            <person name="Zhang X."/>
            <person name="Yang F."/>
            <person name="Yu H."/>
            <person name="Zhan Y."/>
            <person name="Li D."/>
            <person name="Lin Z."/>
            <person name="Wang Y."/>
            <person name="Elmerich C."/>
            <person name="Lin M."/>
            <person name="Jin Q."/>
        </authorList>
    </citation>
    <scope>NUCLEOTIDE SEQUENCE [LARGE SCALE GENOMIC DNA]</scope>
    <source>
        <strain evidence="10 11">A1501</strain>
    </source>
</reference>